<evidence type="ECO:0000256" key="2">
    <source>
        <dbReference type="ARBA" id="ARBA00004173"/>
    </source>
</evidence>
<dbReference type="SUPFAM" id="SSF56281">
    <property type="entry name" value="Metallo-hydrolase/oxidoreductase"/>
    <property type="match status" value="1"/>
</dbReference>
<dbReference type="PANTHER" id="PTHR43084:SF1">
    <property type="entry name" value="PERSULFIDE DIOXYGENASE ETHE1, MITOCHONDRIAL"/>
    <property type="match status" value="1"/>
</dbReference>
<evidence type="ECO:0000256" key="10">
    <source>
        <dbReference type="ARBA" id="ARBA00023128"/>
    </source>
</evidence>
<keyword evidence="8" id="KW-0560">Oxidoreductase</keyword>
<reference evidence="15 16" key="1">
    <citation type="submission" date="2016-07" db="EMBL/GenBank/DDBJ databases">
        <title>Pervasive Adenine N6-methylation of Active Genes in Fungi.</title>
        <authorList>
            <consortium name="DOE Joint Genome Institute"/>
            <person name="Mondo S.J."/>
            <person name="Dannebaum R.O."/>
            <person name="Kuo R.C."/>
            <person name="Labutti K."/>
            <person name="Haridas S."/>
            <person name="Kuo A."/>
            <person name="Salamov A."/>
            <person name="Ahrendt S.R."/>
            <person name="Lipzen A."/>
            <person name="Sullivan W."/>
            <person name="Andreopoulos W.B."/>
            <person name="Clum A."/>
            <person name="Lindquist E."/>
            <person name="Daum C."/>
            <person name="Ramamoorthy G.K."/>
            <person name="Gryganskyi A."/>
            <person name="Culley D."/>
            <person name="Magnuson J.K."/>
            <person name="James T.Y."/>
            <person name="O'Malley M.A."/>
            <person name="Stajich J.E."/>
            <person name="Spatafora J.W."/>
            <person name="Visel A."/>
            <person name="Grigoriev I.V."/>
        </authorList>
    </citation>
    <scope>NUCLEOTIDE SEQUENCE [LARGE SCALE GENOMIC DNA]</scope>
    <source>
        <strain evidence="15 16">JEL800</strain>
    </source>
</reference>
<accession>A0A1Y2ANE6</accession>
<keyword evidence="10" id="KW-0496">Mitochondrion</keyword>
<dbReference type="STRING" id="329046.A0A1Y2ANE6"/>
<keyword evidence="5" id="KW-0809">Transit peptide</keyword>
<sequence length="241" mass="26419">MTFPTPSSLVFRQLFESESSTFTYLIADRTHPNEAVLIDPVDSTVERDAKLIKELGLGLKFGLNTHCHADHITGTNLLRAKFPSMKSAISENAGSKADVLLKDNQTIEVGQFVLECRATPGHTDGCMSFLLKDQQQNPLAVFTGDALLIRGCGRTDFQQGSAASLYNSVHTRLFSLPDNVSVYPAHDYRGFTSSTIGEEKVHNPRLSKSADEFKTIMDNLNLPKPKLIDVAVPANINCGVH</sequence>
<dbReference type="PANTHER" id="PTHR43084">
    <property type="entry name" value="PERSULFIDE DIOXYGENASE ETHE1"/>
    <property type="match status" value="1"/>
</dbReference>
<dbReference type="GO" id="GO:0005739">
    <property type="term" value="C:mitochondrion"/>
    <property type="evidence" value="ECO:0007669"/>
    <property type="project" value="UniProtKB-SubCell"/>
</dbReference>
<comment type="catalytic activity">
    <reaction evidence="11">
        <text>S-sulfanylglutathione + O2 + H2O = sulfite + glutathione + 2 H(+)</text>
        <dbReference type="Rhea" id="RHEA:12981"/>
        <dbReference type="ChEBI" id="CHEBI:15377"/>
        <dbReference type="ChEBI" id="CHEBI:15378"/>
        <dbReference type="ChEBI" id="CHEBI:15379"/>
        <dbReference type="ChEBI" id="CHEBI:17359"/>
        <dbReference type="ChEBI" id="CHEBI:57925"/>
        <dbReference type="ChEBI" id="CHEBI:58905"/>
        <dbReference type="EC" id="1.13.11.18"/>
    </reaction>
</comment>
<keyword evidence="6" id="KW-0223">Dioxygenase</keyword>
<keyword evidence="9" id="KW-0408">Iron</keyword>
<dbReference type="Proteomes" id="UP000193642">
    <property type="component" value="Unassembled WGS sequence"/>
</dbReference>
<keyword evidence="4" id="KW-0479">Metal-binding</keyword>
<evidence type="ECO:0000256" key="4">
    <source>
        <dbReference type="ARBA" id="ARBA00022723"/>
    </source>
</evidence>
<evidence type="ECO:0000259" key="14">
    <source>
        <dbReference type="SMART" id="SM00849"/>
    </source>
</evidence>
<dbReference type="EC" id="1.13.11.18" evidence="12"/>
<evidence type="ECO:0000256" key="11">
    <source>
        <dbReference type="ARBA" id="ARBA00050990"/>
    </source>
</evidence>
<evidence type="ECO:0000256" key="3">
    <source>
        <dbReference type="ARBA" id="ARBA00006759"/>
    </source>
</evidence>
<dbReference type="GO" id="GO:0046872">
    <property type="term" value="F:metal ion binding"/>
    <property type="evidence" value="ECO:0007669"/>
    <property type="project" value="UniProtKB-KW"/>
</dbReference>
<comment type="similarity">
    <text evidence="3">Belongs to the metallo-beta-lactamase superfamily. Glyoxalase II family.</text>
</comment>
<keyword evidence="16" id="KW-1185">Reference proteome</keyword>
<comment type="subcellular location">
    <subcellularLocation>
        <location evidence="2">Mitochondrion</location>
    </subcellularLocation>
</comment>
<dbReference type="Pfam" id="PF00753">
    <property type="entry name" value="Lactamase_B"/>
    <property type="match status" value="1"/>
</dbReference>
<dbReference type="OrthoDB" id="449487at2759"/>
<dbReference type="InterPro" id="IPR051682">
    <property type="entry name" value="Mito_Persulfide_Diox"/>
</dbReference>
<dbReference type="GO" id="GO:0070813">
    <property type="term" value="P:hydrogen sulfide metabolic process"/>
    <property type="evidence" value="ECO:0007669"/>
    <property type="project" value="TreeGrafter"/>
</dbReference>
<evidence type="ECO:0000313" key="15">
    <source>
        <dbReference type="EMBL" id="ORY23475.1"/>
    </source>
</evidence>
<evidence type="ECO:0000256" key="7">
    <source>
        <dbReference type="ARBA" id="ARBA00022990"/>
    </source>
</evidence>
<dbReference type="FunFam" id="3.60.15.10:FF:000013">
    <property type="entry name" value="Persulfide dioxygenase ETHE1, mitochondrial"/>
    <property type="match status" value="1"/>
</dbReference>
<feature type="domain" description="Metallo-beta-lactamase" evidence="14">
    <location>
        <begin position="20"/>
        <end position="186"/>
    </location>
</feature>
<dbReference type="InterPro" id="IPR044528">
    <property type="entry name" value="POD-like_MBL-fold"/>
</dbReference>
<evidence type="ECO:0000256" key="13">
    <source>
        <dbReference type="ARBA" id="ARBA00077964"/>
    </source>
</evidence>
<dbReference type="Gene3D" id="3.60.15.10">
    <property type="entry name" value="Ribonuclease Z/Hydroxyacylglutathione hydrolase-like"/>
    <property type="match status" value="1"/>
</dbReference>
<dbReference type="GO" id="GO:0006749">
    <property type="term" value="P:glutathione metabolic process"/>
    <property type="evidence" value="ECO:0007669"/>
    <property type="project" value="InterPro"/>
</dbReference>
<evidence type="ECO:0000256" key="8">
    <source>
        <dbReference type="ARBA" id="ARBA00023002"/>
    </source>
</evidence>
<keyword evidence="7" id="KW-0007">Acetylation</keyword>
<dbReference type="InterPro" id="IPR036866">
    <property type="entry name" value="RibonucZ/Hydroxyglut_hydro"/>
</dbReference>
<comment type="cofactor">
    <cofactor evidence="1">
        <name>Fe(2+)</name>
        <dbReference type="ChEBI" id="CHEBI:29033"/>
    </cofactor>
</comment>
<evidence type="ECO:0000256" key="5">
    <source>
        <dbReference type="ARBA" id="ARBA00022946"/>
    </source>
</evidence>
<comment type="caution">
    <text evidence="15">The sequence shown here is derived from an EMBL/GenBank/DDBJ whole genome shotgun (WGS) entry which is preliminary data.</text>
</comment>
<dbReference type="SMART" id="SM00849">
    <property type="entry name" value="Lactamase_B"/>
    <property type="match status" value="1"/>
</dbReference>
<dbReference type="CDD" id="cd07724">
    <property type="entry name" value="POD-like_MBL-fold"/>
    <property type="match status" value="1"/>
</dbReference>
<evidence type="ECO:0000256" key="1">
    <source>
        <dbReference type="ARBA" id="ARBA00001954"/>
    </source>
</evidence>
<gene>
    <name evidence="15" type="ORF">BCR33DRAFT_860834</name>
</gene>
<dbReference type="GO" id="GO:0050313">
    <property type="term" value="F:sulfur dioxygenase activity"/>
    <property type="evidence" value="ECO:0007669"/>
    <property type="project" value="UniProtKB-EC"/>
</dbReference>
<dbReference type="AlphaFoldDB" id="A0A1Y2ANE6"/>
<evidence type="ECO:0000256" key="12">
    <source>
        <dbReference type="ARBA" id="ARBA00066686"/>
    </source>
</evidence>
<dbReference type="InterPro" id="IPR001279">
    <property type="entry name" value="Metallo-B-lactamas"/>
</dbReference>
<evidence type="ECO:0000313" key="16">
    <source>
        <dbReference type="Proteomes" id="UP000193642"/>
    </source>
</evidence>
<name>A0A1Y2ANE6_9FUNG</name>
<evidence type="ECO:0000256" key="9">
    <source>
        <dbReference type="ARBA" id="ARBA00023004"/>
    </source>
</evidence>
<proteinExistence type="inferred from homology"/>
<organism evidence="15 16">
    <name type="scientific">Rhizoclosmatium globosum</name>
    <dbReference type="NCBI Taxonomy" id="329046"/>
    <lineage>
        <taxon>Eukaryota</taxon>
        <taxon>Fungi</taxon>
        <taxon>Fungi incertae sedis</taxon>
        <taxon>Chytridiomycota</taxon>
        <taxon>Chytridiomycota incertae sedis</taxon>
        <taxon>Chytridiomycetes</taxon>
        <taxon>Chytridiales</taxon>
        <taxon>Chytriomycetaceae</taxon>
        <taxon>Rhizoclosmatium</taxon>
    </lineage>
</organism>
<protein>
    <recommendedName>
        <fullName evidence="12">persulfide dioxygenase</fullName>
        <ecNumber evidence="12">1.13.11.18</ecNumber>
    </recommendedName>
    <alternativeName>
        <fullName evidence="13">Sulfur dioxygenase ETHE1</fullName>
    </alternativeName>
</protein>
<dbReference type="EMBL" id="MCGO01000160">
    <property type="protein sequence ID" value="ORY23475.1"/>
    <property type="molecule type" value="Genomic_DNA"/>
</dbReference>
<evidence type="ECO:0000256" key="6">
    <source>
        <dbReference type="ARBA" id="ARBA00022964"/>
    </source>
</evidence>